<organism evidence="1">
    <name type="scientific">bioreactor metagenome</name>
    <dbReference type="NCBI Taxonomy" id="1076179"/>
    <lineage>
        <taxon>unclassified sequences</taxon>
        <taxon>metagenomes</taxon>
        <taxon>ecological metagenomes</taxon>
    </lineage>
</organism>
<proteinExistence type="predicted"/>
<protein>
    <submittedName>
        <fullName evidence="1">Uncharacterized protein</fullName>
    </submittedName>
</protein>
<accession>A0A645EF34</accession>
<sequence length="110" mass="12706">MLNTPLMKLVHLVYFMQTIFQMFIISKIHQGQIFIHIPVYLINFGRAVNDPQYDAETGDYANGHRLVSSPITAVEDRKYHTANTAYHQEDIKNYPVNEFGTDSEDTRSNV</sequence>
<reference evidence="1" key="1">
    <citation type="submission" date="2019-08" db="EMBL/GenBank/DDBJ databases">
        <authorList>
            <person name="Kucharzyk K."/>
            <person name="Murdoch R.W."/>
            <person name="Higgins S."/>
            <person name="Loffler F."/>
        </authorList>
    </citation>
    <scope>NUCLEOTIDE SEQUENCE</scope>
</reference>
<evidence type="ECO:0000313" key="1">
    <source>
        <dbReference type="EMBL" id="MPN00501.1"/>
    </source>
</evidence>
<comment type="caution">
    <text evidence="1">The sequence shown here is derived from an EMBL/GenBank/DDBJ whole genome shotgun (WGS) entry which is preliminary data.</text>
</comment>
<gene>
    <name evidence="1" type="ORF">SDC9_147696</name>
</gene>
<name>A0A645EF34_9ZZZZ</name>
<dbReference type="EMBL" id="VSSQ01046541">
    <property type="protein sequence ID" value="MPN00501.1"/>
    <property type="molecule type" value="Genomic_DNA"/>
</dbReference>
<dbReference type="AlphaFoldDB" id="A0A645EF34"/>